<feature type="compositionally biased region" description="Basic residues" evidence="2">
    <location>
        <begin position="535"/>
        <end position="547"/>
    </location>
</feature>
<accession>A0AAD6SNJ1</accession>
<evidence type="ECO:0000313" key="4">
    <source>
        <dbReference type="Proteomes" id="UP001218188"/>
    </source>
</evidence>
<gene>
    <name evidence="3" type="ORF">C8F04DRAFT_1236085</name>
</gene>
<dbReference type="AlphaFoldDB" id="A0AAD6SNJ1"/>
<feature type="compositionally biased region" description="Polar residues" evidence="2">
    <location>
        <begin position="516"/>
        <end position="530"/>
    </location>
</feature>
<evidence type="ECO:0000256" key="2">
    <source>
        <dbReference type="SAM" id="MobiDB-lite"/>
    </source>
</evidence>
<name>A0AAD6SNJ1_9AGAR</name>
<feature type="coiled-coil region" evidence="1">
    <location>
        <begin position="586"/>
        <end position="613"/>
    </location>
</feature>
<organism evidence="3 4">
    <name type="scientific">Mycena alexandri</name>
    <dbReference type="NCBI Taxonomy" id="1745969"/>
    <lineage>
        <taxon>Eukaryota</taxon>
        <taxon>Fungi</taxon>
        <taxon>Dikarya</taxon>
        <taxon>Basidiomycota</taxon>
        <taxon>Agaricomycotina</taxon>
        <taxon>Agaricomycetes</taxon>
        <taxon>Agaricomycetidae</taxon>
        <taxon>Agaricales</taxon>
        <taxon>Marasmiineae</taxon>
        <taxon>Mycenaceae</taxon>
        <taxon>Mycena</taxon>
    </lineage>
</organism>
<comment type="caution">
    <text evidence="3">The sequence shown here is derived from an EMBL/GenBank/DDBJ whole genome shotgun (WGS) entry which is preliminary data.</text>
</comment>
<sequence length="716" mass="80563">MASDIALTDGTMYFPAQKEFDRIVKTYVVPDEDKEVPCKAHIGSIRHQGQTKYGHTAVSGVVGGACDHAVLGSLVDMLKGEAFQQTTLTGTERTGQTIWQAVYFACRAHFHGETAEVLWAFLNPLGASTRQMTGGARHDINQFCDACVGNMVKVLRHDLNSGNCWLLRRLDALRLFELHMAVVEDLSKQHATEVGAWSQQSRVPTKEGGQLGSVYQHNSTKVLTINTMLATMIAAEQEKSKNNDQHKAATPVAQWIHDGLKIEREQALAMALLGNHREHPLEDTWATITTLRHKLNNDLKKFREHQLDIYPRLKLSALDVDEPELTAIQLPSIRSFGTQRSSCAVSKLTSGILAVRDACMALSAVKKARELDYRGQAGITRSKRNLQKAELMKALEITMYNNARTALIHLGHLEKDAEEPYPLLSYRDTRRKETHLHRATGDSRLFDGAAWYLQSGVTISRSAMASRLPGVRGEGESEEEEPQLLAGTQTLKRSGFRQGQRTPKRLKDIVPDGELSASSGAEDNNLAMSPSKSASKLRRGKGKKGKEKKVDGWIWRESLTRGKSLGDEQLAAYKSESDQVQWFRAEAEMYRRLEQYERKHAELTRVIERYRRDSVVWAGLADREEQANGGINGTVNFARMQAAMYRRLEHNARVIFKSPDSGAHHDWVSATTFDELVTKMDGWRHIVFKWMDELTRVYIGRIRTSRFTHVPVPGRQ</sequence>
<reference evidence="3" key="1">
    <citation type="submission" date="2023-03" db="EMBL/GenBank/DDBJ databases">
        <title>Massive genome expansion in bonnet fungi (Mycena s.s.) driven by repeated elements and novel gene families across ecological guilds.</title>
        <authorList>
            <consortium name="Lawrence Berkeley National Laboratory"/>
            <person name="Harder C.B."/>
            <person name="Miyauchi S."/>
            <person name="Viragh M."/>
            <person name="Kuo A."/>
            <person name="Thoen E."/>
            <person name="Andreopoulos B."/>
            <person name="Lu D."/>
            <person name="Skrede I."/>
            <person name="Drula E."/>
            <person name="Henrissat B."/>
            <person name="Morin E."/>
            <person name="Kohler A."/>
            <person name="Barry K."/>
            <person name="LaButti K."/>
            <person name="Morin E."/>
            <person name="Salamov A."/>
            <person name="Lipzen A."/>
            <person name="Mereny Z."/>
            <person name="Hegedus B."/>
            <person name="Baldrian P."/>
            <person name="Stursova M."/>
            <person name="Weitz H."/>
            <person name="Taylor A."/>
            <person name="Grigoriev I.V."/>
            <person name="Nagy L.G."/>
            <person name="Martin F."/>
            <person name="Kauserud H."/>
        </authorList>
    </citation>
    <scope>NUCLEOTIDE SEQUENCE</scope>
    <source>
        <strain evidence="3">CBHHK200</strain>
    </source>
</reference>
<keyword evidence="1" id="KW-0175">Coiled coil</keyword>
<feature type="compositionally biased region" description="Polar residues" evidence="2">
    <location>
        <begin position="486"/>
        <end position="501"/>
    </location>
</feature>
<evidence type="ECO:0000256" key="1">
    <source>
        <dbReference type="SAM" id="Coils"/>
    </source>
</evidence>
<feature type="region of interest" description="Disordered" evidence="2">
    <location>
        <begin position="468"/>
        <end position="549"/>
    </location>
</feature>
<proteinExistence type="predicted"/>
<protein>
    <submittedName>
        <fullName evidence="3">Uncharacterized protein</fullName>
    </submittedName>
</protein>
<evidence type="ECO:0000313" key="3">
    <source>
        <dbReference type="EMBL" id="KAJ7031201.1"/>
    </source>
</evidence>
<dbReference type="EMBL" id="JARJCM010000083">
    <property type="protein sequence ID" value="KAJ7031201.1"/>
    <property type="molecule type" value="Genomic_DNA"/>
</dbReference>
<keyword evidence="4" id="KW-1185">Reference proteome</keyword>
<dbReference type="Proteomes" id="UP001218188">
    <property type="component" value="Unassembled WGS sequence"/>
</dbReference>